<dbReference type="InterPro" id="IPR001001">
    <property type="entry name" value="DNA_polIII_beta"/>
</dbReference>
<dbReference type="PANTHER" id="PTHR30478:SF0">
    <property type="entry name" value="BETA SLIDING CLAMP"/>
    <property type="match status" value="1"/>
</dbReference>
<dbReference type="EMBL" id="CYHF01000014">
    <property type="protein sequence ID" value="CUB00399.1"/>
    <property type="molecule type" value="Genomic_DNA"/>
</dbReference>
<dbReference type="GO" id="GO:0003887">
    <property type="term" value="F:DNA-directed DNA polymerase activity"/>
    <property type="evidence" value="ECO:0007669"/>
    <property type="project" value="UniProtKB-UniRule"/>
</dbReference>
<dbReference type="OrthoDB" id="8421503at2"/>
<dbReference type="Pfam" id="PF02767">
    <property type="entry name" value="DNA_pol3_beta_2"/>
    <property type="match status" value="1"/>
</dbReference>
<evidence type="ECO:0000256" key="9">
    <source>
        <dbReference type="ARBA" id="ARBA00023125"/>
    </source>
</evidence>
<comment type="subcellular location">
    <subcellularLocation>
        <location evidence="1 10">Cytoplasm</location>
    </subcellularLocation>
</comment>
<comment type="similarity">
    <text evidence="2 10">Belongs to the beta sliding clamp family.</text>
</comment>
<keyword evidence="4 10" id="KW-0963">Cytoplasm</keyword>
<dbReference type="GO" id="GO:0006271">
    <property type="term" value="P:DNA strand elongation involved in DNA replication"/>
    <property type="evidence" value="ECO:0007669"/>
    <property type="project" value="TreeGrafter"/>
</dbReference>
<accession>A0A0K6IBA7</accession>
<proteinExistence type="inferred from homology"/>
<evidence type="ECO:0000256" key="5">
    <source>
        <dbReference type="ARBA" id="ARBA00022679"/>
    </source>
</evidence>
<dbReference type="SMART" id="SM00480">
    <property type="entry name" value="POL3Bc"/>
    <property type="match status" value="1"/>
</dbReference>
<evidence type="ECO:0000256" key="2">
    <source>
        <dbReference type="ARBA" id="ARBA00010752"/>
    </source>
</evidence>
<keyword evidence="7 10" id="KW-0235">DNA replication</keyword>
<dbReference type="GO" id="GO:0003677">
    <property type="term" value="F:DNA binding"/>
    <property type="evidence" value="ECO:0007669"/>
    <property type="project" value="UniProtKB-UniRule"/>
</dbReference>
<comment type="subunit">
    <text evidence="10">Forms a ring-shaped head-to-tail homodimer around DNA.</text>
</comment>
<keyword evidence="15" id="KW-1185">Reference proteome</keyword>
<dbReference type="GO" id="GO:0005737">
    <property type="term" value="C:cytoplasm"/>
    <property type="evidence" value="ECO:0007669"/>
    <property type="project" value="UniProtKB-SubCell"/>
</dbReference>
<evidence type="ECO:0000259" key="11">
    <source>
        <dbReference type="Pfam" id="PF00712"/>
    </source>
</evidence>
<feature type="domain" description="DNA polymerase III beta sliding clamp C-terminal" evidence="13">
    <location>
        <begin position="256"/>
        <end position="375"/>
    </location>
</feature>
<dbReference type="NCBIfam" id="TIGR00663">
    <property type="entry name" value="dnan"/>
    <property type="match status" value="1"/>
</dbReference>
<evidence type="ECO:0000259" key="13">
    <source>
        <dbReference type="Pfam" id="PF02768"/>
    </source>
</evidence>
<evidence type="ECO:0000256" key="3">
    <source>
        <dbReference type="ARBA" id="ARBA00021035"/>
    </source>
</evidence>
<dbReference type="SUPFAM" id="SSF55979">
    <property type="entry name" value="DNA clamp"/>
    <property type="match status" value="3"/>
</dbReference>
<evidence type="ECO:0000256" key="8">
    <source>
        <dbReference type="ARBA" id="ARBA00022932"/>
    </source>
</evidence>
<organism evidence="14 15">
    <name type="scientific">Thiomonas bhubaneswarensis</name>
    <dbReference type="NCBI Taxonomy" id="339866"/>
    <lineage>
        <taxon>Bacteria</taxon>
        <taxon>Pseudomonadati</taxon>
        <taxon>Pseudomonadota</taxon>
        <taxon>Betaproteobacteria</taxon>
        <taxon>Burkholderiales</taxon>
        <taxon>Thiomonas</taxon>
    </lineage>
</organism>
<dbReference type="AlphaFoldDB" id="A0A0K6IBA7"/>
<dbReference type="Gene3D" id="3.70.10.10">
    <property type="match status" value="1"/>
</dbReference>
<dbReference type="InterPro" id="IPR022634">
    <property type="entry name" value="DNA_polIII_beta_N"/>
</dbReference>
<keyword evidence="8 10" id="KW-0239">DNA-directed DNA polymerase</keyword>
<gene>
    <name evidence="14" type="ORF">Ga0061069_1143</name>
</gene>
<keyword evidence="6 10" id="KW-0548">Nucleotidyltransferase</keyword>
<protein>
    <recommendedName>
        <fullName evidence="3 10">Beta sliding clamp</fullName>
    </recommendedName>
</protein>
<dbReference type="PIRSF" id="PIRSF000804">
    <property type="entry name" value="DNA_pol_III_b"/>
    <property type="match status" value="1"/>
</dbReference>
<evidence type="ECO:0000256" key="7">
    <source>
        <dbReference type="ARBA" id="ARBA00022705"/>
    </source>
</evidence>
<keyword evidence="9" id="KW-0238">DNA-binding</keyword>
<dbReference type="RefSeq" id="WP_055451704.1">
    <property type="nucleotide sequence ID" value="NZ_CYHF01000014.1"/>
</dbReference>
<dbReference type="Pfam" id="PF02768">
    <property type="entry name" value="DNA_pol3_beta_3"/>
    <property type="match status" value="1"/>
</dbReference>
<evidence type="ECO:0000259" key="12">
    <source>
        <dbReference type="Pfam" id="PF02767"/>
    </source>
</evidence>
<dbReference type="PANTHER" id="PTHR30478">
    <property type="entry name" value="DNA POLYMERASE III SUBUNIT BETA"/>
    <property type="match status" value="1"/>
</dbReference>
<reference evidence="15" key="1">
    <citation type="submission" date="2015-08" db="EMBL/GenBank/DDBJ databases">
        <authorList>
            <person name="Varghese N."/>
        </authorList>
    </citation>
    <scope>NUCLEOTIDE SEQUENCE [LARGE SCALE GENOMIC DNA]</scope>
    <source>
        <strain evidence="15">DSM 18181</strain>
    </source>
</reference>
<sequence length="376" mass="41863">MNRLTSSRDELLKLLGQGAGIVERRQTLPILANVLIQHNAQGTQFITSDMEVQIRLQAGETVQTSAEDAAITVNMRKLLDILRAASPGTVTLEWSEGKMTVRAGKSRFSLQTLPAEDFPLVRAAADFTDPAAHGPTLRLPQKLLKRLLGLTHFAMAQHDIRYYLNGMLWVAEGQQMHLVATDGHRMTLATAPLEQAVARREIILPRKTVLELSRLLSDDDEAMIDIALASNQARLTMDGLEFTSKLIEGKFPDYQRVVPKGHRNMLQVERSTLQAALQRVAILTNDKFKGVRVNLEPGLLRLTSINAEQEEAQEEIDVDYGGDAIEIGFNIAYLIDALANMTSDQVRLELLDGNSSALFTMPDEPHFKYVVMPMRI</sequence>
<dbReference type="GO" id="GO:0008408">
    <property type="term" value="F:3'-5' exonuclease activity"/>
    <property type="evidence" value="ECO:0007669"/>
    <property type="project" value="InterPro"/>
</dbReference>
<dbReference type="InterPro" id="IPR046938">
    <property type="entry name" value="DNA_clamp_sf"/>
</dbReference>
<dbReference type="InterPro" id="IPR022635">
    <property type="entry name" value="DNA_polIII_beta_C"/>
</dbReference>
<keyword evidence="5 10" id="KW-0808">Transferase</keyword>
<evidence type="ECO:0000256" key="4">
    <source>
        <dbReference type="ARBA" id="ARBA00022490"/>
    </source>
</evidence>
<name>A0A0K6IBA7_9BURK</name>
<dbReference type="Pfam" id="PF00712">
    <property type="entry name" value="DNA_pol3_beta"/>
    <property type="match status" value="1"/>
</dbReference>
<dbReference type="InterPro" id="IPR022637">
    <property type="entry name" value="DNA_polIII_beta_cen"/>
</dbReference>
<dbReference type="Gene3D" id="3.10.150.10">
    <property type="entry name" value="DNA Polymerase III, subunit A, domain 2"/>
    <property type="match status" value="1"/>
</dbReference>
<dbReference type="CDD" id="cd00140">
    <property type="entry name" value="beta_clamp"/>
    <property type="match status" value="1"/>
</dbReference>
<dbReference type="GO" id="GO:0009360">
    <property type="term" value="C:DNA polymerase III complex"/>
    <property type="evidence" value="ECO:0007669"/>
    <property type="project" value="InterPro"/>
</dbReference>
<feature type="domain" description="DNA polymerase III beta sliding clamp N-terminal" evidence="11">
    <location>
        <begin position="4"/>
        <end position="121"/>
    </location>
</feature>
<dbReference type="STRING" id="339866.GCA_001418255_02883"/>
<comment type="function">
    <text evidence="10">Confers DNA tethering and processivity to DNA polymerases and other proteins. Acts as a clamp, forming a ring around DNA (a reaction catalyzed by the clamp-loading complex) which diffuses in an ATP-independent manner freely and bidirectionally along dsDNA. Initially characterized for its ability to contact the catalytic subunit of DNA polymerase III (Pol III), a complex, multichain enzyme responsible for most of the replicative synthesis in bacteria; Pol III exhibits 3'-5' exonuclease proofreading activity. The beta chain is required for initiation of replication as well as for processivity of DNA replication.</text>
</comment>
<evidence type="ECO:0000256" key="10">
    <source>
        <dbReference type="PIRNR" id="PIRNR000804"/>
    </source>
</evidence>
<evidence type="ECO:0000313" key="14">
    <source>
        <dbReference type="EMBL" id="CUB00399.1"/>
    </source>
</evidence>
<feature type="domain" description="DNA polymerase III beta sliding clamp central" evidence="12">
    <location>
        <begin position="139"/>
        <end position="253"/>
    </location>
</feature>
<evidence type="ECO:0000256" key="6">
    <source>
        <dbReference type="ARBA" id="ARBA00022695"/>
    </source>
</evidence>
<evidence type="ECO:0000256" key="1">
    <source>
        <dbReference type="ARBA" id="ARBA00004496"/>
    </source>
</evidence>
<dbReference type="Proteomes" id="UP000183649">
    <property type="component" value="Unassembled WGS sequence"/>
</dbReference>
<evidence type="ECO:0000313" key="15">
    <source>
        <dbReference type="Proteomes" id="UP000183649"/>
    </source>
</evidence>